<organism evidence="1 2">
    <name type="scientific">Pinibacter soli</name>
    <dbReference type="NCBI Taxonomy" id="3044211"/>
    <lineage>
        <taxon>Bacteria</taxon>
        <taxon>Pseudomonadati</taxon>
        <taxon>Bacteroidota</taxon>
        <taxon>Chitinophagia</taxon>
        <taxon>Chitinophagales</taxon>
        <taxon>Chitinophagaceae</taxon>
        <taxon>Pinibacter</taxon>
    </lineage>
</organism>
<evidence type="ECO:0000313" key="1">
    <source>
        <dbReference type="EMBL" id="MDI3320012.1"/>
    </source>
</evidence>
<name>A0ABT6RDU5_9BACT</name>
<dbReference type="EMBL" id="JASBRG010000005">
    <property type="protein sequence ID" value="MDI3320012.1"/>
    <property type="molecule type" value="Genomic_DNA"/>
</dbReference>
<accession>A0ABT6RDU5</accession>
<sequence length="89" mass="10720">MALIRQVRQHPESWAWAFVEWSDENPNHFVLLGGKEFLRKEEAEDYSQGFAIDSYDWVEPRDLKLKRLTREKENLQNRLSEIEKELSEL</sequence>
<evidence type="ECO:0000313" key="2">
    <source>
        <dbReference type="Proteomes" id="UP001226434"/>
    </source>
</evidence>
<dbReference type="Proteomes" id="UP001226434">
    <property type="component" value="Unassembled WGS sequence"/>
</dbReference>
<gene>
    <name evidence="1" type="ORF">QJ048_09530</name>
</gene>
<proteinExistence type="predicted"/>
<comment type="caution">
    <text evidence="1">The sequence shown here is derived from an EMBL/GenBank/DDBJ whole genome shotgun (WGS) entry which is preliminary data.</text>
</comment>
<keyword evidence="2" id="KW-1185">Reference proteome</keyword>
<dbReference type="RefSeq" id="WP_282334112.1">
    <property type="nucleotide sequence ID" value="NZ_JASBRG010000005.1"/>
</dbReference>
<reference evidence="1 2" key="1">
    <citation type="submission" date="2023-05" db="EMBL/GenBank/DDBJ databases">
        <title>Genome sequence of Pinibacter sp. MAH-24.</title>
        <authorList>
            <person name="Huq M.A."/>
        </authorList>
    </citation>
    <scope>NUCLEOTIDE SEQUENCE [LARGE SCALE GENOMIC DNA]</scope>
    <source>
        <strain evidence="1 2">MAH-24</strain>
    </source>
</reference>
<protein>
    <submittedName>
        <fullName evidence="1">Uncharacterized protein</fullName>
    </submittedName>
</protein>